<evidence type="ECO:0000313" key="1">
    <source>
        <dbReference type="EMBL" id="OQR67335.1"/>
    </source>
</evidence>
<accession>A0A1V9X165</accession>
<evidence type="ECO:0000313" key="2">
    <source>
        <dbReference type="Proteomes" id="UP000192247"/>
    </source>
</evidence>
<name>A0A1V9X165_9ACAR</name>
<reference evidence="1 2" key="1">
    <citation type="journal article" date="2017" name="Gigascience">
        <title>Draft genome of the honey bee ectoparasitic mite, Tropilaelaps mercedesae, is shaped by the parasitic life history.</title>
        <authorList>
            <person name="Dong X."/>
            <person name="Armstrong S.D."/>
            <person name="Xia D."/>
            <person name="Makepeace B.L."/>
            <person name="Darby A.C."/>
            <person name="Kadowaki T."/>
        </authorList>
    </citation>
    <scope>NUCLEOTIDE SEQUENCE [LARGE SCALE GENOMIC DNA]</scope>
    <source>
        <strain evidence="1">Wuxi-XJTLU</strain>
    </source>
</reference>
<sequence length="99" mass="11149">MLELLTPRDKCTVLANLMSTSSSLRTRALLSRGVLTEPTHTGKMDSDVGDILSSTPESATEIYSEHLEQLHRNRIYRQRIRTPQRTVQVSESKGYAVSM</sequence>
<dbReference type="EMBL" id="MNPL01029056">
    <property type="protein sequence ID" value="OQR67335.1"/>
    <property type="molecule type" value="Genomic_DNA"/>
</dbReference>
<dbReference type="Proteomes" id="UP000192247">
    <property type="component" value="Unassembled WGS sequence"/>
</dbReference>
<comment type="caution">
    <text evidence="1">The sequence shown here is derived from an EMBL/GenBank/DDBJ whole genome shotgun (WGS) entry which is preliminary data.</text>
</comment>
<dbReference type="InParanoid" id="A0A1V9X165"/>
<gene>
    <name evidence="1" type="ORF">BIW11_04789</name>
</gene>
<dbReference type="AlphaFoldDB" id="A0A1V9X165"/>
<protein>
    <submittedName>
        <fullName evidence="1">Uncharacterized protein</fullName>
    </submittedName>
</protein>
<keyword evidence="2" id="KW-1185">Reference proteome</keyword>
<proteinExistence type="predicted"/>
<organism evidence="1 2">
    <name type="scientific">Tropilaelaps mercedesae</name>
    <dbReference type="NCBI Taxonomy" id="418985"/>
    <lineage>
        <taxon>Eukaryota</taxon>
        <taxon>Metazoa</taxon>
        <taxon>Ecdysozoa</taxon>
        <taxon>Arthropoda</taxon>
        <taxon>Chelicerata</taxon>
        <taxon>Arachnida</taxon>
        <taxon>Acari</taxon>
        <taxon>Parasitiformes</taxon>
        <taxon>Mesostigmata</taxon>
        <taxon>Gamasina</taxon>
        <taxon>Dermanyssoidea</taxon>
        <taxon>Laelapidae</taxon>
        <taxon>Tropilaelaps</taxon>
    </lineage>
</organism>